<dbReference type="GO" id="GO:0005886">
    <property type="term" value="C:plasma membrane"/>
    <property type="evidence" value="ECO:0007669"/>
    <property type="project" value="TreeGrafter"/>
</dbReference>
<evidence type="ECO:0000256" key="2">
    <source>
        <dbReference type="ARBA" id="ARBA00022741"/>
    </source>
</evidence>
<dbReference type="GO" id="GO:0005524">
    <property type="term" value="F:ATP binding"/>
    <property type="evidence" value="ECO:0007669"/>
    <property type="project" value="UniProtKB-KW"/>
</dbReference>
<dbReference type="PANTHER" id="PTHR30258:SF1">
    <property type="entry name" value="PROTEIN TRANSPORT PROTEIN HOFB HOMOLOG"/>
    <property type="match status" value="1"/>
</dbReference>
<dbReference type="SUPFAM" id="SSF52540">
    <property type="entry name" value="P-loop containing nucleoside triphosphate hydrolases"/>
    <property type="match status" value="1"/>
</dbReference>
<evidence type="ECO:0000256" key="1">
    <source>
        <dbReference type="ARBA" id="ARBA00006611"/>
    </source>
</evidence>
<dbReference type="Gene3D" id="3.30.450.90">
    <property type="match status" value="1"/>
</dbReference>
<name>A0A0J8D594_CLOCY</name>
<keyword evidence="6" id="KW-1185">Reference proteome</keyword>
<dbReference type="Pfam" id="PF05157">
    <property type="entry name" value="MshEN"/>
    <property type="match status" value="1"/>
</dbReference>
<dbReference type="OrthoDB" id="9808272at2"/>
<dbReference type="InterPro" id="IPR007831">
    <property type="entry name" value="T2SS_GspE_N"/>
</dbReference>
<dbReference type="PANTHER" id="PTHR30258">
    <property type="entry name" value="TYPE II SECRETION SYSTEM PROTEIN GSPE-RELATED"/>
    <property type="match status" value="1"/>
</dbReference>
<feature type="domain" description="Bacterial type II secretion system protein E" evidence="4">
    <location>
        <begin position="335"/>
        <end position="349"/>
    </location>
</feature>
<dbReference type="InterPro" id="IPR001482">
    <property type="entry name" value="T2SS/T4SS_dom"/>
</dbReference>
<dbReference type="InterPro" id="IPR003593">
    <property type="entry name" value="AAA+_ATPase"/>
</dbReference>
<comment type="similarity">
    <text evidence="1">Belongs to the GSP E family.</text>
</comment>
<protein>
    <submittedName>
        <fullName evidence="5">Type II secretory pathway, ATPase PulE/Tfp pilus assembly pathway, ATPase PilB</fullName>
    </submittedName>
</protein>
<dbReference type="PROSITE" id="PS00662">
    <property type="entry name" value="T2SP_E"/>
    <property type="match status" value="1"/>
</dbReference>
<dbReference type="InterPro" id="IPR037257">
    <property type="entry name" value="T2SS_E_N_sf"/>
</dbReference>
<dbReference type="AlphaFoldDB" id="A0A0J8D594"/>
<dbReference type="Proteomes" id="UP000036756">
    <property type="component" value="Unassembled WGS sequence"/>
</dbReference>
<evidence type="ECO:0000256" key="3">
    <source>
        <dbReference type="ARBA" id="ARBA00022840"/>
    </source>
</evidence>
<comment type="caution">
    <text evidence="5">The sequence shown here is derived from an EMBL/GenBank/DDBJ whole genome shotgun (WGS) entry which is preliminary data.</text>
</comment>
<dbReference type="PATRIC" id="fig|1121307.3.peg.942"/>
<evidence type="ECO:0000313" key="5">
    <source>
        <dbReference type="EMBL" id="KMT21325.1"/>
    </source>
</evidence>
<evidence type="ECO:0000259" key="4">
    <source>
        <dbReference type="PROSITE" id="PS00662"/>
    </source>
</evidence>
<dbReference type="Gene3D" id="3.40.50.300">
    <property type="entry name" value="P-loop containing nucleotide triphosphate hydrolases"/>
    <property type="match status" value="1"/>
</dbReference>
<dbReference type="SUPFAM" id="SSF160246">
    <property type="entry name" value="EspE N-terminal domain-like"/>
    <property type="match status" value="1"/>
</dbReference>
<dbReference type="Pfam" id="PF00437">
    <property type="entry name" value="T2SSE"/>
    <property type="match status" value="1"/>
</dbReference>
<dbReference type="CDD" id="cd01129">
    <property type="entry name" value="PulE-GspE-like"/>
    <property type="match status" value="1"/>
</dbReference>
<evidence type="ECO:0000313" key="6">
    <source>
        <dbReference type="Proteomes" id="UP000036756"/>
    </source>
</evidence>
<reference evidence="5 6" key="1">
    <citation type="submission" date="2015-06" db="EMBL/GenBank/DDBJ databases">
        <title>Draft genome sequence of the purine-degrading Clostridium cylindrosporum HC-1 (DSM 605).</title>
        <authorList>
            <person name="Poehlein A."/>
            <person name="Schiel-Bengelsdorf B."/>
            <person name="Bengelsdorf F."/>
            <person name="Daniel R."/>
            <person name="Duerre P."/>
        </authorList>
    </citation>
    <scope>NUCLEOTIDE SEQUENCE [LARGE SCALE GENOMIC DNA]</scope>
    <source>
        <strain evidence="5 6">DSM 605</strain>
    </source>
</reference>
<keyword evidence="3" id="KW-0067">ATP-binding</keyword>
<dbReference type="STRING" id="1121307.CLCY_2c00850"/>
<gene>
    <name evidence="5" type="primary">pilB</name>
    <name evidence="5" type="ORF">CLCY_2c00850</name>
</gene>
<keyword evidence="2" id="KW-0547">Nucleotide-binding</keyword>
<accession>A0A0J8D594</accession>
<dbReference type="GO" id="GO:0016887">
    <property type="term" value="F:ATP hydrolysis activity"/>
    <property type="evidence" value="ECO:0007669"/>
    <property type="project" value="TreeGrafter"/>
</dbReference>
<sequence length="515" mass="58248">MFSAKSEFKGNSIIRSISKNKSNEIFINVSKIKIDPEAAMLLPKYFCKKYTMLPMKIDNHKKTMDILVKYPLVDISKEDIKFICGYDPAFFYVKESKEIEDYIDDFLSETEYKLLSDIKVESYGENSSIELDSPAIKLVNTIFHEAINLKASDIHIEPFKKFYKVRFRIDGVIREGFRFNKSSYNSVISRIKVLSKIDISEKRLPLDGRLSFKSNNKSWDFRVSTMPTINGEKIVIRIFQDEANGESINEIGLLNDNLNIVKKFLNSKNGIIIVAGPTGSGKSTTLYTLIRQLDLSGQNIVTIEDPVEQNMEDIIQINVNQTIGFDFASGLRSILRQDPDVIMVGEIRDGETANIAMKAAITGHMVLSTIHTFDCASVIDRLLDMNVEPYMIASGLAGIISQRLVRRICNICKEEYTPRDFEVNILGIEKINKLSRGLGCKACGYTGYDGRIGIFEVMEIKDKHKEAILLKRGSSFIRGLSIEKGMTTLENSCKNLVIKGITTIEEMFNTCNLIK</sequence>
<dbReference type="InterPro" id="IPR027417">
    <property type="entry name" value="P-loop_NTPase"/>
</dbReference>
<organism evidence="5 6">
    <name type="scientific">Clostridium cylindrosporum DSM 605</name>
    <dbReference type="NCBI Taxonomy" id="1121307"/>
    <lineage>
        <taxon>Bacteria</taxon>
        <taxon>Bacillati</taxon>
        <taxon>Bacillota</taxon>
        <taxon>Clostridia</taxon>
        <taxon>Eubacteriales</taxon>
        <taxon>Clostridiaceae</taxon>
        <taxon>Clostridium</taxon>
    </lineage>
</organism>
<proteinExistence type="inferred from homology"/>
<dbReference type="RefSeq" id="WP_048570770.1">
    <property type="nucleotide sequence ID" value="NZ_LFVU01000027.1"/>
</dbReference>
<dbReference type="SMART" id="SM00382">
    <property type="entry name" value="AAA"/>
    <property type="match status" value="1"/>
</dbReference>
<dbReference type="EMBL" id="LFVU01000027">
    <property type="protein sequence ID" value="KMT21325.1"/>
    <property type="molecule type" value="Genomic_DNA"/>
</dbReference>